<protein>
    <submittedName>
        <fullName evidence="4">Elongation factor G</fullName>
    </submittedName>
</protein>
<dbReference type="InterPro" id="IPR035649">
    <property type="entry name" value="EFG_V"/>
</dbReference>
<dbReference type="CDD" id="cd01434">
    <property type="entry name" value="EFG_mtEFG1_IV"/>
    <property type="match status" value="1"/>
</dbReference>
<dbReference type="Gene3D" id="3.40.50.300">
    <property type="entry name" value="P-loop containing nucleotide triphosphate hydrolases"/>
    <property type="match status" value="1"/>
</dbReference>
<keyword evidence="2" id="KW-0342">GTP-binding</keyword>
<dbReference type="EMBL" id="JACSNR010000002">
    <property type="protein sequence ID" value="MBM6922652.1"/>
    <property type="molecule type" value="Genomic_DNA"/>
</dbReference>
<evidence type="ECO:0000256" key="1">
    <source>
        <dbReference type="ARBA" id="ARBA00022741"/>
    </source>
</evidence>
<evidence type="ECO:0000259" key="3">
    <source>
        <dbReference type="PROSITE" id="PS51722"/>
    </source>
</evidence>
<dbReference type="Pfam" id="PF00679">
    <property type="entry name" value="EFG_C"/>
    <property type="match status" value="1"/>
</dbReference>
<dbReference type="Pfam" id="PF22042">
    <property type="entry name" value="EF-G_D2"/>
    <property type="match status" value="1"/>
</dbReference>
<dbReference type="Pfam" id="PF14492">
    <property type="entry name" value="EFG_III"/>
    <property type="match status" value="1"/>
</dbReference>
<dbReference type="RefSeq" id="WP_177502905.1">
    <property type="nucleotide sequence ID" value="NZ_JACSNR010000002.1"/>
</dbReference>
<dbReference type="NCBIfam" id="NF009381">
    <property type="entry name" value="PRK12740.1-5"/>
    <property type="match status" value="1"/>
</dbReference>
<dbReference type="InterPro" id="IPR047872">
    <property type="entry name" value="EFG_IV"/>
</dbReference>
<dbReference type="PANTHER" id="PTHR43261:SF6">
    <property type="entry name" value="ELONGATION FACTOR G-LIKE PROTEIN"/>
    <property type="match status" value="1"/>
</dbReference>
<dbReference type="SUPFAM" id="SSF54211">
    <property type="entry name" value="Ribosomal protein S5 domain 2-like"/>
    <property type="match status" value="1"/>
</dbReference>
<dbReference type="SUPFAM" id="SSF52540">
    <property type="entry name" value="P-loop containing nucleoside triphosphate hydrolases"/>
    <property type="match status" value="1"/>
</dbReference>
<dbReference type="InterPro" id="IPR009022">
    <property type="entry name" value="EFG_III"/>
</dbReference>
<keyword evidence="4" id="KW-0648">Protein biosynthesis</keyword>
<dbReference type="InterPro" id="IPR027417">
    <property type="entry name" value="P-loop_NTPase"/>
</dbReference>
<keyword evidence="4" id="KW-0251">Elongation factor</keyword>
<dbReference type="Pfam" id="PF03764">
    <property type="entry name" value="EFG_IV"/>
    <property type="match status" value="1"/>
</dbReference>
<dbReference type="Gene3D" id="3.30.230.10">
    <property type="match status" value="1"/>
</dbReference>
<keyword evidence="5" id="KW-1185">Reference proteome</keyword>
<dbReference type="GO" id="GO:0003746">
    <property type="term" value="F:translation elongation factor activity"/>
    <property type="evidence" value="ECO:0007669"/>
    <property type="project" value="UniProtKB-KW"/>
</dbReference>
<comment type="caution">
    <text evidence="4">The sequence shown here is derived from an EMBL/GenBank/DDBJ whole genome shotgun (WGS) entry which is preliminary data.</text>
</comment>
<dbReference type="InterPro" id="IPR009000">
    <property type="entry name" value="Transl_B-barrel_sf"/>
</dbReference>
<dbReference type="CDD" id="cd04088">
    <property type="entry name" value="EFG_mtEFG_II"/>
    <property type="match status" value="1"/>
</dbReference>
<proteinExistence type="predicted"/>
<sequence>MKQYLAGKIRNVALAGHSSSGKTTLAEALLYKTGYSDRLGKVADGNTVCDFDPEEIKRKVSVSSTVAPFAWGSTKINLIDTPGLFDFEGGMYEGMIAAESALITVSARDGVEVGTEKAYELADRLGRAKMFFVTQMDMDHADFYKVLEQLKSEFGPSVCPLVVPFMKDGKVDCYINLIDNKAYRYENGVIAEAEMPDTGHRLEGLIAAMSEAIAETDEGLFEKFFSGEQFTRDEILHGIHQGVKSGSIAPVFCGSAVTMDGIDMLLDAMVDHLPSAYESAGLVAENEAGDPVDVPCTDEAPLAVLVFKTVADPFVGKLSYVKVVSGKITADTELYNMRTGNVERLGKMLHTRGKKQEETTVISAGDIGAITKLPEAVTGDTLCDPAYKVKFAELVFPKPTLSMAVVAKNKADEGKVAQSMQRLMEEDPTIRFEQNKETRQQVLTGLGDQHLDVIVSKLANKFGVEISLEKAKVPYRETIQKKVKVQGRHKKQSGGHGQFGDVWIEFEPCDSETLVFEENVFGGAVPKNYFPAVEKGLQECVQKGVLAGYPVVGLKATLVDGSYHPVDSSEMAFKTAASIAYKTALPQASPAILEPIGNLKVTVPDSYTGDIMGDLNKRRGRVLGMEPAGKGLTTIESDVPMSEMGDFTTVLRSITQGRGSFTLDFARYELLPKQLEEKVIAEAGKQAE</sequence>
<dbReference type="InterPro" id="IPR041095">
    <property type="entry name" value="EFG_II"/>
</dbReference>
<organism evidence="4 5">
    <name type="scientific">Hydrogenoanaerobacterium saccharovorans</name>
    <dbReference type="NCBI Taxonomy" id="474960"/>
    <lineage>
        <taxon>Bacteria</taxon>
        <taxon>Bacillati</taxon>
        <taxon>Bacillota</taxon>
        <taxon>Clostridia</taxon>
        <taxon>Eubacteriales</taxon>
        <taxon>Oscillospiraceae</taxon>
        <taxon>Hydrogenoanaerobacterium</taxon>
    </lineage>
</organism>
<dbReference type="Gene3D" id="3.30.70.240">
    <property type="match status" value="1"/>
</dbReference>
<dbReference type="Gene3D" id="3.30.70.870">
    <property type="entry name" value="Elongation Factor G (Translational Gtpase), domain 3"/>
    <property type="match status" value="1"/>
</dbReference>
<accession>A0ABS2GJW1</accession>
<dbReference type="SMART" id="SM00838">
    <property type="entry name" value="EFG_C"/>
    <property type="match status" value="1"/>
</dbReference>
<dbReference type="InterPro" id="IPR053905">
    <property type="entry name" value="EF-G-like_DII"/>
</dbReference>
<gene>
    <name evidence="4" type="ORF">H9X81_02935</name>
</gene>
<dbReference type="Gene3D" id="2.40.30.10">
    <property type="entry name" value="Translation factors"/>
    <property type="match status" value="1"/>
</dbReference>
<name>A0ABS2GJW1_9FIRM</name>
<reference evidence="4 5" key="1">
    <citation type="journal article" date="2021" name="Sci. Rep.">
        <title>The distribution of antibiotic resistance genes in chicken gut microbiota commensals.</title>
        <authorList>
            <person name="Juricova H."/>
            <person name="Matiasovicova J."/>
            <person name="Kubasova T."/>
            <person name="Cejkova D."/>
            <person name="Rychlik I."/>
        </authorList>
    </citation>
    <scope>NUCLEOTIDE SEQUENCE [LARGE SCALE GENOMIC DNA]</scope>
    <source>
        <strain evidence="4 5">An564</strain>
    </source>
</reference>
<evidence type="ECO:0000256" key="2">
    <source>
        <dbReference type="ARBA" id="ARBA00023134"/>
    </source>
</evidence>
<dbReference type="NCBIfam" id="NF009379">
    <property type="entry name" value="PRK12740.1-3"/>
    <property type="match status" value="1"/>
</dbReference>
<dbReference type="SMART" id="SM00889">
    <property type="entry name" value="EFG_IV"/>
    <property type="match status" value="1"/>
</dbReference>
<dbReference type="InterPro" id="IPR020568">
    <property type="entry name" value="Ribosomal_Su5_D2-typ_SF"/>
</dbReference>
<evidence type="ECO:0000313" key="5">
    <source>
        <dbReference type="Proteomes" id="UP000724149"/>
    </source>
</evidence>
<dbReference type="SUPFAM" id="SSF50447">
    <property type="entry name" value="Translation proteins"/>
    <property type="match status" value="1"/>
</dbReference>
<dbReference type="CDD" id="cd04170">
    <property type="entry name" value="EF-G_bact"/>
    <property type="match status" value="1"/>
</dbReference>
<dbReference type="SUPFAM" id="SSF54980">
    <property type="entry name" value="EF-G C-terminal domain-like"/>
    <property type="match status" value="2"/>
</dbReference>
<dbReference type="InterPro" id="IPR014721">
    <property type="entry name" value="Ribsml_uS5_D2-typ_fold_subgr"/>
</dbReference>
<dbReference type="Proteomes" id="UP000724149">
    <property type="component" value="Unassembled WGS sequence"/>
</dbReference>
<feature type="domain" description="Tr-type G" evidence="3">
    <location>
        <begin position="7"/>
        <end position="277"/>
    </location>
</feature>
<dbReference type="PROSITE" id="PS51722">
    <property type="entry name" value="G_TR_2"/>
    <property type="match status" value="1"/>
</dbReference>
<dbReference type="InterPro" id="IPR000640">
    <property type="entry name" value="EFG_V-like"/>
</dbReference>
<dbReference type="InterPro" id="IPR005517">
    <property type="entry name" value="Transl_elong_EFG/EF2_IV"/>
</dbReference>
<dbReference type="CDD" id="cd03713">
    <property type="entry name" value="EFG_mtEFG_C"/>
    <property type="match status" value="1"/>
</dbReference>
<dbReference type="CDD" id="cd16262">
    <property type="entry name" value="EFG_III"/>
    <property type="match status" value="1"/>
</dbReference>
<dbReference type="InterPro" id="IPR000795">
    <property type="entry name" value="T_Tr_GTP-bd_dom"/>
</dbReference>
<dbReference type="Pfam" id="PF00009">
    <property type="entry name" value="GTP_EFTU"/>
    <property type="match status" value="1"/>
</dbReference>
<keyword evidence="1" id="KW-0547">Nucleotide-binding</keyword>
<dbReference type="PANTHER" id="PTHR43261">
    <property type="entry name" value="TRANSLATION ELONGATION FACTOR G-RELATED"/>
    <property type="match status" value="1"/>
</dbReference>
<evidence type="ECO:0000313" key="4">
    <source>
        <dbReference type="EMBL" id="MBM6922652.1"/>
    </source>
</evidence>
<dbReference type="InterPro" id="IPR035647">
    <property type="entry name" value="EFG_III/V"/>
</dbReference>